<accession>A0AAW1R7V5</accession>
<comment type="caution">
    <text evidence="1">The sequence shown here is derived from an EMBL/GenBank/DDBJ whole genome shotgun (WGS) entry which is preliminary data.</text>
</comment>
<name>A0AAW1R7V5_9CHLO</name>
<evidence type="ECO:0000313" key="1">
    <source>
        <dbReference type="EMBL" id="KAK9829630.1"/>
    </source>
</evidence>
<dbReference type="Proteomes" id="UP001489004">
    <property type="component" value="Unassembled WGS sequence"/>
</dbReference>
<reference evidence="1 2" key="1">
    <citation type="journal article" date="2024" name="Nat. Commun.">
        <title>Phylogenomics reveals the evolutionary origins of lichenization in chlorophyte algae.</title>
        <authorList>
            <person name="Puginier C."/>
            <person name="Libourel C."/>
            <person name="Otte J."/>
            <person name="Skaloud P."/>
            <person name="Haon M."/>
            <person name="Grisel S."/>
            <person name="Petersen M."/>
            <person name="Berrin J.G."/>
            <person name="Delaux P.M."/>
            <person name="Dal Grande F."/>
            <person name="Keller J."/>
        </authorList>
    </citation>
    <scope>NUCLEOTIDE SEQUENCE [LARGE SCALE GENOMIC DNA]</scope>
    <source>
        <strain evidence="1 2">SAG 2043</strain>
    </source>
</reference>
<gene>
    <name evidence="1" type="ORF">WJX72_006979</name>
</gene>
<protein>
    <submittedName>
        <fullName evidence="1">Uncharacterized protein</fullName>
    </submittedName>
</protein>
<organism evidence="1 2">
    <name type="scientific">[Myrmecia] bisecta</name>
    <dbReference type="NCBI Taxonomy" id="41462"/>
    <lineage>
        <taxon>Eukaryota</taxon>
        <taxon>Viridiplantae</taxon>
        <taxon>Chlorophyta</taxon>
        <taxon>core chlorophytes</taxon>
        <taxon>Trebouxiophyceae</taxon>
        <taxon>Trebouxiales</taxon>
        <taxon>Trebouxiaceae</taxon>
        <taxon>Myrmecia</taxon>
    </lineage>
</organism>
<dbReference type="AlphaFoldDB" id="A0AAW1R7V5"/>
<keyword evidence="2" id="KW-1185">Reference proteome</keyword>
<dbReference type="EMBL" id="JALJOR010000001">
    <property type="protein sequence ID" value="KAK9829630.1"/>
    <property type="molecule type" value="Genomic_DNA"/>
</dbReference>
<evidence type="ECO:0000313" key="2">
    <source>
        <dbReference type="Proteomes" id="UP001489004"/>
    </source>
</evidence>
<proteinExistence type="predicted"/>
<sequence length="214" mass="23285">MVQNTVYCRLVFAVLPRESGGASAGQPPCATDATQEDAEVLREERHERYAAQAMTALLLADIHAPDRKPMVTLTDLADMHVFFWMDGLTVMYRAVPDAGTAWALTAAMLQCQEAGIARAQWMPAFPPCVQQIAQRRELDVPKLGTWRHRSAQAAEHAVGKAASVVNRDAKRSSDEPVRAAIVLEQTLKRRKLDLSMLGMGGPTSAQLGAFLGCG</sequence>